<name>A0A1G1V4S5_9BACT</name>
<evidence type="ECO:0000256" key="1">
    <source>
        <dbReference type="SAM" id="Phobius"/>
    </source>
</evidence>
<dbReference type="EMBL" id="MHBZ01000036">
    <property type="protein sequence ID" value="OGY10367.1"/>
    <property type="molecule type" value="Genomic_DNA"/>
</dbReference>
<proteinExistence type="predicted"/>
<evidence type="ECO:0008006" key="4">
    <source>
        <dbReference type="Google" id="ProtNLM"/>
    </source>
</evidence>
<keyword evidence="1" id="KW-0472">Membrane</keyword>
<sequence length="173" mass="18713">MSNKFFYTLVALALFSILGLGGYYFYLRGSPLPTAKKTTQNITPTPQITTKRSEVTDNTDIGSCTSLKENKVVSRIEVAEYSGKKTVIGSMNGKIASLTISGTSGRFDLVPKEEGESLTLSLNEKPGLVEDANGKDIGLKGLANDAEVVAQFNCFPKKETDNILITRVVVNKL</sequence>
<evidence type="ECO:0000313" key="2">
    <source>
        <dbReference type="EMBL" id="OGY10367.1"/>
    </source>
</evidence>
<keyword evidence="1" id="KW-0812">Transmembrane</keyword>
<keyword evidence="1" id="KW-1133">Transmembrane helix</keyword>
<reference evidence="2 3" key="1">
    <citation type="journal article" date="2016" name="Nat. Commun.">
        <title>Thousands of microbial genomes shed light on interconnected biogeochemical processes in an aquifer system.</title>
        <authorList>
            <person name="Anantharaman K."/>
            <person name="Brown C.T."/>
            <person name="Hug L.A."/>
            <person name="Sharon I."/>
            <person name="Castelle C.J."/>
            <person name="Probst A.J."/>
            <person name="Thomas B.C."/>
            <person name="Singh A."/>
            <person name="Wilkins M.J."/>
            <person name="Karaoz U."/>
            <person name="Brodie E.L."/>
            <person name="Williams K.H."/>
            <person name="Hubbard S.S."/>
            <person name="Banfield J.F."/>
        </authorList>
    </citation>
    <scope>NUCLEOTIDE SEQUENCE [LARGE SCALE GENOMIC DNA]</scope>
</reference>
<dbReference type="AlphaFoldDB" id="A0A1G1V4S5"/>
<accession>A0A1G1V4S5</accession>
<dbReference type="Proteomes" id="UP000178319">
    <property type="component" value="Unassembled WGS sequence"/>
</dbReference>
<comment type="caution">
    <text evidence="2">The sequence shown here is derived from an EMBL/GenBank/DDBJ whole genome shotgun (WGS) entry which is preliminary data.</text>
</comment>
<protein>
    <recommendedName>
        <fullName evidence="4">DUF5666 domain-containing protein</fullName>
    </recommendedName>
</protein>
<organism evidence="2 3">
    <name type="scientific">Candidatus Blackburnbacteria bacterium RIFCSPHIGHO2_02_FULL_44_20</name>
    <dbReference type="NCBI Taxonomy" id="1797516"/>
    <lineage>
        <taxon>Bacteria</taxon>
        <taxon>Candidatus Blackburniibacteriota</taxon>
    </lineage>
</organism>
<evidence type="ECO:0000313" key="3">
    <source>
        <dbReference type="Proteomes" id="UP000178319"/>
    </source>
</evidence>
<feature type="transmembrane region" description="Helical" evidence="1">
    <location>
        <begin position="6"/>
        <end position="27"/>
    </location>
</feature>
<gene>
    <name evidence="2" type="ORF">A3D26_03590</name>
</gene>